<dbReference type="AlphaFoldDB" id="A0A9J6GFD5"/>
<comment type="caution">
    <text evidence="1">The sequence shown here is derived from an EMBL/GenBank/DDBJ whole genome shotgun (WGS) entry which is preliminary data.</text>
</comment>
<gene>
    <name evidence="1" type="ORF">HPB48_012032</name>
</gene>
<dbReference type="SUPFAM" id="SSF74650">
    <property type="entry name" value="Galactose mutarotase-like"/>
    <property type="match status" value="1"/>
</dbReference>
<dbReference type="GO" id="GO:0030246">
    <property type="term" value="F:carbohydrate binding"/>
    <property type="evidence" value="ECO:0007669"/>
    <property type="project" value="InterPro"/>
</dbReference>
<dbReference type="Proteomes" id="UP000821853">
    <property type="component" value="Chromosome 4"/>
</dbReference>
<proteinExistence type="predicted"/>
<evidence type="ECO:0000313" key="1">
    <source>
        <dbReference type="EMBL" id="KAH9373899.1"/>
    </source>
</evidence>
<dbReference type="OrthoDB" id="1334205at2759"/>
<reference evidence="1 2" key="1">
    <citation type="journal article" date="2020" name="Cell">
        <title>Large-Scale Comparative Analyses of Tick Genomes Elucidate Their Genetic Diversity and Vector Capacities.</title>
        <authorList>
            <consortium name="Tick Genome and Microbiome Consortium (TIGMIC)"/>
            <person name="Jia N."/>
            <person name="Wang J."/>
            <person name="Shi W."/>
            <person name="Du L."/>
            <person name="Sun Y."/>
            <person name="Zhan W."/>
            <person name="Jiang J.F."/>
            <person name="Wang Q."/>
            <person name="Zhang B."/>
            <person name="Ji P."/>
            <person name="Bell-Sakyi L."/>
            <person name="Cui X.M."/>
            <person name="Yuan T.T."/>
            <person name="Jiang B.G."/>
            <person name="Yang W.F."/>
            <person name="Lam T.T."/>
            <person name="Chang Q.C."/>
            <person name="Ding S.J."/>
            <person name="Wang X.J."/>
            <person name="Zhu J.G."/>
            <person name="Ruan X.D."/>
            <person name="Zhao L."/>
            <person name="Wei J.T."/>
            <person name="Ye R.Z."/>
            <person name="Que T.C."/>
            <person name="Du C.H."/>
            <person name="Zhou Y.H."/>
            <person name="Cheng J.X."/>
            <person name="Dai P.F."/>
            <person name="Guo W.B."/>
            <person name="Han X.H."/>
            <person name="Huang E.J."/>
            <person name="Li L.F."/>
            <person name="Wei W."/>
            <person name="Gao Y.C."/>
            <person name="Liu J.Z."/>
            <person name="Shao H.Z."/>
            <person name="Wang X."/>
            <person name="Wang C.C."/>
            <person name="Yang T.C."/>
            <person name="Huo Q.B."/>
            <person name="Li W."/>
            <person name="Chen H.Y."/>
            <person name="Chen S.E."/>
            <person name="Zhou L.G."/>
            <person name="Ni X.B."/>
            <person name="Tian J.H."/>
            <person name="Sheng Y."/>
            <person name="Liu T."/>
            <person name="Pan Y.S."/>
            <person name="Xia L.Y."/>
            <person name="Li J."/>
            <person name="Zhao F."/>
            <person name="Cao W.C."/>
        </authorList>
    </citation>
    <scope>NUCLEOTIDE SEQUENCE [LARGE SCALE GENOMIC DNA]</scope>
    <source>
        <strain evidence="1">HaeL-2018</strain>
    </source>
</reference>
<dbReference type="GO" id="GO:0005975">
    <property type="term" value="P:carbohydrate metabolic process"/>
    <property type="evidence" value="ECO:0007669"/>
    <property type="project" value="InterPro"/>
</dbReference>
<sequence>MCYARKFRANLSQLVFTDYFLQLSTMMPTDFVYGLGERWGPLRRSVNWTHYYFFAKGGWPGVKASAFQATHVIGTLRDFHMLYVARAPPGIIASQRQGTTQQPVLISAVNDSSGKIPESS</sequence>
<dbReference type="GO" id="GO:0003824">
    <property type="term" value="F:catalytic activity"/>
    <property type="evidence" value="ECO:0007669"/>
    <property type="project" value="InterPro"/>
</dbReference>
<dbReference type="EMBL" id="JABSTR010000006">
    <property type="protein sequence ID" value="KAH9373899.1"/>
    <property type="molecule type" value="Genomic_DNA"/>
</dbReference>
<name>A0A9J6GFD5_HAELO</name>
<protein>
    <submittedName>
        <fullName evidence="1">Uncharacterized protein</fullName>
    </submittedName>
</protein>
<keyword evidence="2" id="KW-1185">Reference proteome</keyword>
<dbReference type="Gene3D" id="2.60.40.1760">
    <property type="entry name" value="glycosyl hydrolase (family 31)"/>
    <property type="match status" value="1"/>
</dbReference>
<accession>A0A9J6GFD5</accession>
<dbReference type="VEuPathDB" id="VectorBase:HLOH_042567"/>
<organism evidence="1 2">
    <name type="scientific">Haemaphysalis longicornis</name>
    <name type="common">Bush tick</name>
    <dbReference type="NCBI Taxonomy" id="44386"/>
    <lineage>
        <taxon>Eukaryota</taxon>
        <taxon>Metazoa</taxon>
        <taxon>Ecdysozoa</taxon>
        <taxon>Arthropoda</taxon>
        <taxon>Chelicerata</taxon>
        <taxon>Arachnida</taxon>
        <taxon>Acari</taxon>
        <taxon>Parasitiformes</taxon>
        <taxon>Ixodida</taxon>
        <taxon>Ixodoidea</taxon>
        <taxon>Ixodidae</taxon>
        <taxon>Haemaphysalinae</taxon>
        <taxon>Haemaphysalis</taxon>
    </lineage>
</organism>
<dbReference type="InterPro" id="IPR011013">
    <property type="entry name" value="Gal_mutarotase_sf_dom"/>
</dbReference>
<evidence type="ECO:0000313" key="2">
    <source>
        <dbReference type="Proteomes" id="UP000821853"/>
    </source>
</evidence>